<name>A0ACC0AXL4_CATRO</name>
<sequence>MYWRLKITYLLSKSFGVWFLLVFLAGLLVVFSNSSSSSSWPWQQFTTSSSSDYFASHLELSQNYSLSIPYVNQGILQDQPLKRKEEEVGFNGTRNASSKKERSNLEVLEAGLGEARFAIREAKVADENIAQEYADFVPKGPMYLNATAFLRYVC</sequence>
<proteinExistence type="predicted"/>
<protein>
    <submittedName>
        <fullName evidence="1">Uncharacterized protein</fullName>
    </submittedName>
</protein>
<gene>
    <name evidence="1" type="ORF">M9H77_24197</name>
</gene>
<accession>A0ACC0AXL4</accession>
<organism evidence="1 2">
    <name type="scientific">Catharanthus roseus</name>
    <name type="common">Madagascar periwinkle</name>
    <name type="synonym">Vinca rosea</name>
    <dbReference type="NCBI Taxonomy" id="4058"/>
    <lineage>
        <taxon>Eukaryota</taxon>
        <taxon>Viridiplantae</taxon>
        <taxon>Streptophyta</taxon>
        <taxon>Embryophyta</taxon>
        <taxon>Tracheophyta</taxon>
        <taxon>Spermatophyta</taxon>
        <taxon>Magnoliopsida</taxon>
        <taxon>eudicotyledons</taxon>
        <taxon>Gunneridae</taxon>
        <taxon>Pentapetalae</taxon>
        <taxon>asterids</taxon>
        <taxon>lamiids</taxon>
        <taxon>Gentianales</taxon>
        <taxon>Apocynaceae</taxon>
        <taxon>Rauvolfioideae</taxon>
        <taxon>Vinceae</taxon>
        <taxon>Catharanthinae</taxon>
        <taxon>Catharanthus</taxon>
    </lineage>
</organism>
<evidence type="ECO:0000313" key="2">
    <source>
        <dbReference type="Proteomes" id="UP001060085"/>
    </source>
</evidence>
<comment type="caution">
    <text evidence="1">The sequence shown here is derived from an EMBL/GenBank/DDBJ whole genome shotgun (WGS) entry which is preliminary data.</text>
</comment>
<keyword evidence="2" id="KW-1185">Reference proteome</keyword>
<dbReference type="EMBL" id="CM044705">
    <property type="protein sequence ID" value="KAI5664874.1"/>
    <property type="molecule type" value="Genomic_DNA"/>
</dbReference>
<reference evidence="2" key="1">
    <citation type="journal article" date="2023" name="Nat. Plants">
        <title>Single-cell RNA sequencing provides a high-resolution roadmap for understanding the multicellular compartmentation of specialized metabolism.</title>
        <authorList>
            <person name="Sun S."/>
            <person name="Shen X."/>
            <person name="Li Y."/>
            <person name="Li Y."/>
            <person name="Wang S."/>
            <person name="Li R."/>
            <person name="Zhang H."/>
            <person name="Shen G."/>
            <person name="Guo B."/>
            <person name="Wei J."/>
            <person name="Xu J."/>
            <person name="St-Pierre B."/>
            <person name="Chen S."/>
            <person name="Sun C."/>
        </authorList>
    </citation>
    <scope>NUCLEOTIDE SEQUENCE [LARGE SCALE GENOMIC DNA]</scope>
</reference>
<evidence type="ECO:0000313" key="1">
    <source>
        <dbReference type="EMBL" id="KAI5664874.1"/>
    </source>
</evidence>
<dbReference type="Proteomes" id="UP001060085">
    <property type="component" value="Linkage Group LG05"/>
</dbReference>